<evidence type="ECO:0000259" key="10">
    <source>
        <dbReference type="PROSITE" id="PS50850"/>
    </source>
</evidence>
<feature type="compositionally biased region" description="Polar residues" evidence="8">
    <location>
        <begin position="32"/>
        <end position="42"/>
    </location>
</feature>
<dbReference type="InterPro" id="IPR005828">
    <property type="entry name" value="MFS_sugar_transport-like"/>
</dbReference>
<evidence type="ECO:0000256" key="1">
    <source>
        <dbReference type="ARBA" id="ARBA00004141"/>
    </source>
</evidence>
<dbReference type="SUPFAM" id="SSF103473">
    <property type="entry name" value="MFS general substrate transporter"/>
    <property type="match status" value="1"/>
</dbReference>
<keyword evidence="5 9" id="KW-1133">Transmembrane helix</keyword>
<dbReference type="Pfam" id="PF00083">
    <property type="entry name" value="Sugar_tr"/>
    <property type="match status" value="2"/>
</dbReference>
<dbReference type="InterPro" id="IPR036259">
    <property type="entry name" value="MFS_trans_sf"/>
</dbReference>
<comment type="subcellular location">
    <subcellularLocation>
        <location evidence="1">Membrane</location>
        <topology evidence="1">Multi-pass membrane protein</topology>
    </subcellularLocation>
</comment>
<dbReference type="InterPro" id="IPR020846">
    <property type="entry name" value="MFS_dom"/>
</dbReference>
<evidence type="ECO:0000256" key="6">
    <source>
        <dbReference type="ARBA" id="ARBA00023136"/>
    </source>
</evidence>
<feature type="compositionally biased region" description="Acidic residues" evidence="8">
    <location>
        <begin position="1"/>
        <end position="11"/>
    </location>
</feature>
<dbReference type="OrthoDB" id="6339427at2759"/>
<dbReference type="EnsemblMetazoa" id="G31270.9">
    <property type="protein sequence ID" value="G31270.9:cds"/>
    <property type="gene ID" value="G31270"/>
</dbReference>
<dbReference type="EnsemblMetazoa" id="G31270.8">
    <property type="protein sequence ID" value="G31270.8:cds"/>
    <property type="gene ID" value="G31270"/>
</dbReference>
<evidence type="ECO:0000256" key="3">
    <source>
        <dbReference type="ARBA" id="ARBA00022448"/>
    </source>
</evidence>
<dbReference type="NCBIfam" id="TIGR00879">
    <property type="entry name" value="SP"/>
    <property type="match status" value="1"/>
</dbReference>
<dbReference type="InterPro" id="IPR050814">
    <property type="entry name" value="Myo-inositol_Transporter"/>
</dbReference>
<feature type="transmembrane region" description="Helical" evidence="9">
    <location>
        <begin position="541"/>
        <end position="559"/>
    </location>
</feature>
<dbReference type="Gene3D" id="1.20.1250.20">
    <property type="entry name" value="MFS general substrate transporter like domains"/>
    <property type="match status" value="2"/>
</dbReference>
<dbReference type="InterPro" id="IPR003663">
    <property type="entry name" value="Sugar/inositol_transpt"/>
</dbReference>
<feature type="domain" description="Major facilitator superfamily (MFS) profile" evidence="10">
    <location>
        <begin position="54"/>
        <end position="563"/>
    </location>
</feature>
<feature type="transmembrane region" description="Helical" evidence="9">
    <location>
        <begin position="334"/>
        <end position="357"/>
    </location>
</feature>
<dbReference type="GO" id="GO:0016324">
    <property type="term" value="C:apical plasma membrane"/>
    <property type="evidence" value="ECO:0007669"/>
    <property type="project" value="TreeGrafter"/>
</dbReference>
<keyword evidence="3 7" id="KW-0813">Transport</keyword>
<evidence type="ECO:0000256" key="4">
    <source>
        <dbReference type="ARBA" id="ARBA00022692"/>
    </source>
</evidence>
<protein>
    <recommendedName>
        <fullName evidence="10">Major facilitator superfamily (MFS) profile domain-containing protein</fullName>
    </recommendedName>
</protein>
<dbReference type="PROSITE" id="PS00217">
    <property type="entry name" value="SUGAR_TRANSPORT_2"/>
    <property type="match status" value="1"/>
</dbReference>
<reference evidence="11" key="1">
    <citation type="submission" date="2022-08" db="UniProtKB">
        <authorList>
            <consortium name="EnsemblMetazoa"/>
        </authorList>
    </citation>
    <scope>IDENTIFICATION</scope>
    <source>
        <strain evidence="11">05x7-T-G4-1.051#20</strain>
    </source>
</reference>
<feature type="transmembrane region" description="Helical" evidence="9">
    <location>
        <begin position="50"/>
        <end position="67"/>
    </location>
</feature>
<organism evidence="11 12">
    <name type="scientific">Magallana gigas</name>
    <name type="common">Pacific oyster</name>
    <name type="synonym">Crassostrea gigas</name>
    <dbReference type="NCBI Taxonomy" id="29159"/>
    <lineage>
        <taxon>Eukaryota</taxon>
        <taxon>Metazoa</taxon>
        <taxon>Spiralia</taxon>
        <taxon>Lophotrochozoa</taxon>
        <taxon>Mollusca</taxon>
        <taxon>Bivalvia</taxon>
        <taxon>Autobranchia</taxon>
        <taxon>Pteriomorphia</taxon>
        <taxon>Ostreida</taxon>
        <taxon>Ostreoidea</taxon>
        <taxon>Ostreidae</taxon>
        <taxon>Magallana</taxon>
    </lineage>
</organism>
<evidence type="ECO:0000313" key="11">
    <source>
        <dbReference type="EnsemblMetazoa" id="G31270.8:cds"/>
    </source>
</evidence>
<feature type="compositionally biased region" description="Basic and acidic residues" evidence="8">
    <location>
        <begin position="18"/>
        <end position="29"/>
    </location>
</feature>
<dbReference type="PANTHER" id="PTHR48020:SF12">
    <property type="entry name" value="PROTON MYO-INOSITOL COTRANSPORTER"/>
    <property type="match status" value="1"/>
</dbReference>
<dbReference type="GO" id="GO:0005366">
    <property type="term" value="F:myo-inositol:proton symporter activity"/>
    <property type="evidence" value="ECO:0007669"/>
    <property type="project" value="TreeGrafter"/>
</dbReference>
<proteinExistence type="inferred from homology"/>
<dbReference type="FunFam" id="1.20.1250.20:FF:000177">
    <property type="entry name" value="proton myo-inositol cotransporter isoform X1"/>
    <property type="match status" value="1"/>
</dbReference>
<dbReference type="PANTHER" id="PTHR48020">
    <property type="entry name" value="PROTON MYO-INOSITOL COTRANSPORTER"/>
    <property type="match status" value="1"/>
</dbReference>
<dbReference type="OMA" id="ETGWRWM"/>
<comment type="similarity">
    <text evidence="2 7">Belongs to the major facilitator superfamily. Sugar transporter (TC 2.A.1.1) family.</text>
</comment>
<evidence type="ECO:0000256" key="7">
    <source>
        <dbReference type="RuleBase" id="RU003346"/>
    </source>
</evidence>
<keyword evidence="4 9" id="KW-0812">Transmembrane</keyword>
<feature type="transmembrane region" description="Helical" evidence="9">
    <location>
        <begin position="511"/>
        <end position="529"/>
    </location>
</feature>
<accession>A0A8W8M723</accession>
<keyword evidence="12" id="KW-1185">Reference proteome</keyword>
<evidence type="ECO:0000256" key="2">
    <source>
        <dbReference type="ARBA" id="ARBA00010992"/>
    </source>
</evidence>
<dbReference type="InterPro" id="IPR005829">
    <property type="entry name" value="Sugar_transporter_CS"/>
</dbReference>
<evidence type="ECO:0000256" key="5">
    <source>
        <dbReference type="ARBA" id="ARBA00022989"/>
    </source>
</evidence>
<feature type="region of interest" description="Disordered" evidence="8">
    <location>
        <begin position="1"/>
        <end position="42"/>
    </location>
</feature>
<feature type="transmembrane region" description="Helical" evidence="9">
    <location>
        <begin position="208"/>
        <end position="229"/>
    </location>
</feature>
<evidence type="ECO:0000256" key="8">
    <source>
        <dbReference type="SAM" id="MobiDB-lite"/>
    </source>
</evidence>
<name>A0A8W8M723_MAGGI</name>
<sequence length="625" mass="68121">MSTDTDSDVIEFDTLNMTEKRPLVPEPKPKRSSNVQNDDTQGQVQRTPQFVYTLAFFAAIGGFLFGYDTGVVSGAMLLLQPEFELDSVWEEMVVSATILFAAIFALVGGPLNDRIGRKAVTVVASLVFTGGAVLLGVAQNKVMLLAGRSILGVGIGLASMTVPMYIAECAPVHLRGRLVTVNNLFITGGQFVASILDGVFSYDKKNGWRWMLGLAAVPSAVQFVGFLFLPESPRWLIKHGRITEAREVLQKCRGTENVEEELNTVRELCEEDQRLMEDTGKENILMKILRTPSVRRAVLVGSGLQLIQQVSGINTVMYYSATIIRMTGVRDTSLAIWLAAMTAGVNFVFTILGVWLVERIGRRPLILGSLVGVLISLVVLAVGFQLAAFHSPSVTFRESNDTCSSYSWCEDCIENPDCGFCYTEIGKSVLNGSCVAVATNLTDGAGQGRCDSDPLTPGTVWAHGYCPTDYSWMGLLGLVMYLMFFAPGMGPMPWTINSEIYPLWARSTGNAISTATNWFFNLAVAMSFLTLTESITKYGTYWLFVGIVFCGLVFIMAALPETKGRSLEEVETLFQGSICPGFSRKSPSILTSTQPSLSIGDLTKTTKSKGFTQSTDPSAIIITHF</sequence>
<feature type="transmembrane region" description="Helical" evidence="9">
    <location>
        <begin position="364"/>
        <end position="388"/>
    </location>
</feature>
<evidence type="ECO:0000256" key="9">
    <source>
        <dbReference type="SAM" id="Phobius"/>
    </source>
</evidence>
<dbReference type="AlphaFoldDB" id="A0A8W8M723"/>
<feature type="transmembrane region" description="Helical" evidence="9">
    <location>
        <begin position="87"/>
        <end position="107"/>
    </location>
</feature>
<feature type="transmembrane region" description="Helical" evidence="9">
    <location>
        <begin position="119"/>
        <end position="139"/>
    </location>
</feature>
<feature type="transmembrane region" description="Helical" evidence="9">
    <location>
        <begin position="145"/>
        <end position="166"/>
    </location>
</feature>
<dbReference type="PRINTS" id="PR00171">
    <property type="entry name" value="SUGRTRNSPORT"/>
</dbReference>
<keyword evidence="6 9" id="KW-0472">Membrane</keyword>
<evidence type="ECO:0000313" key="12">
    <source>
        <dbReference type="Proteomes" id="UP000005408"/>
    </source>
</evidence>
<dbReference type="PROSITE" id="PS00216">
    <property type="entry name" value="SUGAR_TRANSPORT_1"/>
    <property type="match status" value="1"/>
</dbReference>
<dbReference type="PROSITE" id="PS50850">
    <property type="entry name" value="MFS"/>
    <property type="match status" value="1"/>
</dbReference>
<feature type="transmembrane region" description="Helical" evidence="9">
    <location>
        <begin position="178"/>
        <end position="196"/>
    </location>
</feature>
<dbReference type="Proteomes" id="UP000005408">
    <property type="component" value="Unassembled WGS sequence"/>
</dbReference>
<dbReference type="CDD" id="cd17360">
    <property type="entry name" value="MFS_HMIT_like"/>
    <property type="match status" value="1"/>
</dbReference>
<feature type="transmembrane region" description="Helical" evidence="9">
    <location>
        <begin position="470"/>
        <end position="490"/>
    </location>
</feature>